<feature type="non-terminal residue" evidence="2">
    <location>
        <position position="1"/>
    </location>
</feature>
<accession>A0A843T818</accession>
<feature type="compositionally biased region" description="Low complexity" evidence="1">
    <location>
        <begin position="110"/>
        <end position="132"/>
    </location>
</feature>
<feature type="region of interest" description="Disordered" evidence="1">
    <location>
        <begin position="1"/>
        <end position="93"/>
    </location>
</feature>
<gene>
    <name evidence="2" type="ORF">Taro_000739</name>
</gene>
<feature type="region of interest" description="Disordered" evidence="1">
    <location>
        <begin position="110"/>
        <end position="155"/>
    </location>
</feature>
<evidence type="ECO:0000256" key="1">
    <source>
        <dbReference type="SAM" id="MobiDB-lite"/>
    </source>
</evidence>
<feature type="region of interest" description="Disordered" evidence="1">
    <location>
        <begin position="171"/>
        <end position="211"/>
    </location>
</feature>
<protein>
    <submittedName>
        <fullName evidence="2">Uncharacterized protein</fullName>
    </submittedName>
</protein>
<comment type="caution">
    <text evidence="2">The sequence shown here is derived from an EMBL/GenBank/DDBJ whole genome shotgun (WGS) entry which is preliminary data.</text>
</comment>
<organism evidence="2 3">
    <name type="scientific">Colocasia esculenta</name>
    <name type="common">Wild taro</name>
    <name type="synonym">Arum esculentum</name>
    <dbReference type="NCBI Taxonomy" id="4460"/>
    <lineage>
        <taxon>Eukaryota</taxon>
        <taxon>Viridiplantae</taxon>
        <taxon>Streptophyta</taxon>
        <taxon>Embryophyta</taxon>
        <taxon>Tracheophyta</taxon>
        <taxon>Spermatophyta</taxon>
        <taxon>Magnoliopsida</taxon>
        <taxon>Liliopsida</taxon>
        <taxon>Araceae</taxon>
        <taxon>Aroideae</taxon>
        <taxon>Colocasieae</taxon>
        <taxon>Colocasia</taxon>
    </lineage>
</organism>
<evidence type="ECO:0000313" key="2">
    <source>
        <dbReference type="EMBL" id="MQL68462.1"/>
    </source>
</evidence>
<dbReference type="Proteomes" id="UP000652761">
    <property type="component" value="Unassembled WGS sequence"/>
</dbReference>
<feature type="compositionally biased region" description="Basic and acidic residues" evidence="1">
    <location>
        <begin position="1"/>
        <end position="14"/>
    </location>
</feature>
<dbReference type="AlphaFoldDB" id="A0A843T818"/>
<name>A0A843T818_COLES</name>
<dbReference type="EMBL" id="NMUH01000014">
    <property type="protein sequence ID" value="MQL68462.1"/>
    <property type="molecule type" value="Genomic_DNA"/>
</dbReference>
<keyword evidence="3" id="KW-1185">Reference proteome</keyword>
<evidence type="ECO:0000313" key="3">
    <source>
        <dbReference type="Proteomes" id="UP000652761"/>
    </source>
</evidence>
<sequence length="211" mass="22852">KSGHVKSECPEVQKKTQPRWNKNKQKAMVGTWSDEEDDEEEESSDAEDTHSKLGLMAIDTEEEEEEPPVAVTPLPHRRASPRPSPLPRRHRPVAERLVPVVVAKCPVVVAPSSSPPVTVAPSVRSHSATAHHPPSPTTAPSIKGSHSTQGHRSRQLNNWFDRTVVPALHAMGVAFSDPPPPPSTVGFDQVIGEQASSDVDGDDLATHHADD</sequence>
<proteinExistence type="predicted"/>
<feature type="compositionally biased region" description="Acidic residues" evidence="1">
    <location>
        <begin position="33"/>
        <end position="46"/>
    </location>
</feature>
<reference evidence="2" key="1">
    <citation type="submission" date="2017-07" db="EMBL/GenBank/DDBJ databases">
        <title>Taro Niue Genome Assembly and Annotation.</title>
        <authorList>
            <person name="Atibalentja N."/>
            <person name="Keating K."/>
            <person name="Fields C.J."/>
        </authorList>
    </citation>
    <scope>NUCLEOTIDE SEQUENCE</scope>
    <source>
        <strain evidence="2">Niue_2</strain>
        <tissue evidence="2">Leaf</tissue>
    </source>
</reference>